<evidence type="ECO:0000256" key="3">
    <source>
        <dbReference type="ARBA" id="ARBA00022801"/>
    </source>
</evidence>
<keyword evidence="7" id="KW-0121">Carboxypeptidase</keyword>
<dbReference type="Gene3D" id="3.40.630.10">
    <property type="entry name" value="Zn peptidases"/>
    <property type="match status" value="1"/>
</dbReference>
<dbReference type="InterPro" id="IPR011650">
    <property type="entry name" value="Peptidase_M20_dimer"/>
</dbReference>
<dbReference type="PANTHER" id="PTHR43808">
    <property type="entry name" value="ACETYLORNITHINE DEACETYLASE"/>
    <property type="match status" value="1"/>
</dbReference>
<evidence type="ECO:0000313" key="8">
    <source>
        <dbReference type="Proteomes" id="UP000184212"/>
    </source>
</evidence>
<evidence type="ECO:0000256" key="5">
    <source>
        <dbReference type="SAM" id="Phobius"/>
    </source>
</evidence>
<dbReference type="Gene3D" id="3.30.70.360">
    <property type="match status" value="1"/>
</dbReference>
<keyword evidence="4" id="KW-0862">Zinc</keyword>
<dbReference type="STRING" id="947013.SAMN04488109_3842"/>
<feature type="domain" description="Peptidase M20 dimerisation" evidence="6">
    <location>
        <begin position="225"/>
        <end position="344"/>
    </location>
</feature>
<dbReference type="GO" id="GO:0046872">
    <property type="term" value="F:metal ion binding"/>
    <property type="evidence" value="ECO:0007669"/>
    <property type="project" value="UniProtKB-KW"/>
</dbReference>
<keyword evidence="8" id="KW-1185">Reference proteome</keyword>
<dbReference type="Proteomes" id="UP000184212">
    <property type="component" value="Unassembled WGS sequence"/>
</dbReference>
<dbReference type="PANTHER" id="PTHR43808:SF32">
    <property type="entry name" value="ARGE_DAPE-RELATED DEACYLASE"/>
    <property type="match status" value="1"/>
</dbReference>
<dbReference type="InterPro" id="IPR036264">
    <property type="entry name" value="Bact_exopeptidase_dim_dom"/>
</dbReference>
<organism evidence="7 8">
    <name type="scientific">Chryseolinea serpens</name>
    <dbReference type="NCBI Taxonomy" id="947013"/>
    <lineage>
        <taxon>Bacteria</taxon>
        <taxon>Pseudomonadati</taxon>
        <taxon>Bacteroidota</taxon>
        <taxon>Cytophagia</taxon>
        <taxon>Cytophagales</taxon>
        <taxon>Fulvivirgaceae</taxon>
        <taxon>Chryseolinea</taxon>
    </lineage>
</organism>
<feature type="transmembrane region" description="Helical" evidence="5">
    <location>
        <begin position="12"/>
        <end position="33"/>
    </location>
</feature>
<keyword evidence="2" id="KW-0479">Metal-binding</keyword>
<keyword evidence="7" id="KW-0645">Protease</keyword>
<keyword evidence="5" id="KW-0472">Membrane</keyword>
<protein>
    <submittedName>
        <fullName evidence="7">Glutamate carboxypeptidase</fullName>
    </submittedName>
</protein>
<dbReference type="InterPro" id="IPR050072">
    <property type="entry name" value="Peptidase_M20A"/>
</dbReference>
<reference evidence="7 8" key="1">
    <citation type="submission" date="2016-11" db="EMBL/GenBank/DDBJ databases">
        <authorList>
            <person name="Jaros S."/>
            <person name="Januszkiewicz K."/>
            <person name="Wedrychowicz H."/>
        </authorList>
    </citation>
    <scope>NUCLEOTIDE SEQUENCE [LARGE SCALE GENOMIC DNA]</scope>
    <source>
        <strain evidence="7 8">DSM 24574</strain>
    </source>
</reference>
<evidence type="ECO:0000313" key="7">
    <source>
        <dbReference type="EMBL" id="SHH35749.1"/>
    </source>
</evidence>
<name>A0A1M5SB89_9BACT</name>
<dbReference type="InterPro" id="IPR001261">
    <property type="entry name" value="ArgE/DapE_CS"/>
</dbReference>
<dbReference type="Pfam" id="PF07687">
    <property type="entry name" value="M20_dimer"/>
    <property type="match status" value="1"/>
</dbReference>
<evidence type="ECO:0000256" key="2">
    <source>
        <dbReference type="ARBA" id="ARBA00022723"/>
    </source>
</evidence>
<dbReference type="GO" id="GO:0004180">
    <property type="term" value="F:carboxypeptidase activity"/>
    <property type="evidence" value="ECO:0007669"/>
    <property type="project" value="UniProtKB-KW"/>
</dbReference>
<keyword evidence="5" id="KW-0812">Transmembrane</keyword>
<dbReference type="InterPro" id="IPR002933">
    <property type="entry name" value="Peptidase_M20"/>
</dbReference>
<dbReference type="EMBL" id="FQWQ01000002">
    <property type="protein sequence ID" value="SHH35749.1"/>
    <property type="molecule type" value="Genomic_DNA"/>
</dbReference>
<dbReference type="SUPFAM" id="SSF55031">
    <property type="entry name" value="Bacterial exopeptidase dimerisation domain"/>
    <property type="match status" value="1"/>
</dbReference>
<dbReference type="AlphaFoldDB" id="A0A1M5SB89"/>
<evidence type="ECO:0000256" key="4">
    <source>
        <dbReference type="ARBA" id="ARBA00022833"/>
    </source>
</evidence>
<evidence type="ECO:0000259" key="6">
    <source>
        <dbReference type="Pfam" id="PF07687"/>
    </source>
</evidence>
<sequence length="451" mass="48359">MPTIAHPKSTSLSFVLLRTAGFFIFFLGVVVTAQAQLSKTEKKLAAYVDAHQGEALKLLEEVVNINSGTMNFDGVRKVGQVFRTKLDALGFKTQWVDGTPFNRAGHLVARHSGKGKTILLIGHLDTVFELSSPFQKYTVENDSVVHGPGVGDMKGGDVVIIQTLQALNDAGLLKDMNILVVMTGDEEMSGDPLSKSKYDLIEAAKEADIAIGFEDGDGLTETANISRRSASGWILKVTGVPSHSSQIFTDKIGAGAIYEASRILNSFYNDLSKEPDLTFNPGVILGGSTVEHNGDKNGGSAFGKENIVAKDVIVTGDIRAISPEQLSKAQEIMKGIVAHHLPQTQAEITFDEGYPPLAPSPGNYELLKYFDQVSKDLGYGPVTANKPRDAGAADISFTSGYVDMAIDGLGLGSAGGHTIHEIADPRTVAMQSKRTAVLLYRLTQQKALPKR</sequence>
<accession>A0A1M5SB89</accession>
<comment type="cofactor">
    <cofactor evidence="1">
        <name>Zn(2+)</name>
        <dbReference type="ChEBI" id="CHEBI:29105"/>
    </cofactor>
</comment>
<keyword evidence="3" id="KW-0378">Hydrolase</keyword>
<dbReference type="PROSITE" id="PS00758">
    <property type="entry name" value="ARGE_DAPE_CPG2_1"/>
    <property type="match status" value="1"/>
</dbReference>
<evidence type="ECO:0000256" key="1">
    <source>
        <dbReference type="ARBA" id="ARBA00001947"/>
    </source>
</evidence>
<dbReference type="OrthoDB" id="9783294at2"/>
<gene>
    <name evidence="7" type="ORF">SAMN04488109_3842</name>
</gene>
<dbReference type="Pfam" id="PF01546">
    <property type="entry name" value="Peptidase_M20"/>
    <property type="match status" value="1"/>
</dbReference>
<dbReference type="SUPFAM" id="SSF53187">
    <property type="entry name" value="Zn-dependent exopeptidases"/>
    <property type="match status" value="1"/>
</dbReference>
<proteinExistence type="predicted"/>
<keyword evidence="5" id="KW-1133">Transmembrane helix</keyword>